<reference evidence="1" key="2">
    <citation type="submission" date="2023-06" db="EMBL/GenBank/DDBJ databases">
        <authorList>
            <consortium name="Lawrence Berkeley National Laboratory"/>
            <person name="Haridas S."/>
            <person name="Hensen N."/>
            <person name="Bonometti L."/>
            <person name="Westerberg I."/>
            <person name="Brannstrom I.O."/>
            <person name="Guillou S."/>
            <person name="Cros-Aarteil S."/>
            <person name="Calhoun S."/>
            <person name="Kuo A."/>
            <person name="Mondo S."/>
            <person name="Pangilinan J."/>
            <person name="Riley R."/>
            <person name="LaButti K."/>
            <person name="Andreopoulos B."/>
            <person name="Lipzen A."/>
            <person name="Chen C."/>
            <person name="Yanf M."/>
            <person name="Daum C."/>
            <person name="Ng V."/>
            <person name="Clum A."/>
            <person name="Steindorff A."/>
            <person name="Ohm R."/>
            <person name="Martin F."/>
            <person name="Silar P."/>
            <person name="Natvig D."/>
            <person name="Lalanne C."/>
            <person name="Gautier V."/>
            <person name="Ament-velasquez S.L."/>
            <person name="Kruys A."/>
            <person name="Hutchinson M.I."/>
            <person name="Powell A.J."/>
            <person name="Barry K."/>
            <person name="Miller A.N."/>
            <person name="Grigoriev I.V."/>
            <person name="Debuchy R."/>
            <person name="Gladieux P."/>
            <person name="Thoren M.H."/>
            <person name="Johannesson H."/>
        </authorList>
    </citation>
    <scope>NUCLEOTIDE SEQUENCE</scope>
    <source>
        <strain evidence="1">CBS 232.78</strain>
    </source>
</reference>
<evidence type="ECO:0000313" key="2">
    <source>
        <dbReference type="Proteomes" id="UP001285441"/>
    </source>
</evidence>
<organism evidence="1 2">
    <name type="scientific">Podospora didyma</name>
    <dbReference type="NCBI Taxonomy" id="330526"/>
    <lineage>
        <taxon>Eukaryota</taxon>
        <taxon>Fungi</taxon>
        <taxon>Dikarya</taxon>
        <taxon>Ascomycota</taxon>
        <taxon>Pezizomycotina</taxon>
        <taxon>Sordariomycetes</taxon>
        <taxon>Sordariomycetidae</taxon>
        <taxon>Sordariales</taxon>
        <taxon>Podosporaceae</taxon>
        <taxon>Podospora</taxon>
    </lineage>
</organism>
<sequence>MDDKASLQTVPREILLEISEYLGDDIRSLFSLSMSHSDFRVVLNQQLHRTIACTAPIIFAWACYEGHENLVLDLLAQGVDVNLAFTRISTKSHASHIYFGSRRARGSPDADWAPSDIHSELWEPIGEGFLHKIVRILLKNGALDANTRIPDPHTGGELVPILKHRNLTLKDSDWLRTECKYFCTLDAAMCIKQLLEHGADIHLKPSPRDCSALTYLQELVDGTRKKKKKWGALRENLLVTLGRCRVIVNDDGKCVYVEGRKPMEMMGTVFSWVYEEYLELI</sequence>
<comment type="caution">
    <text evidence="1">The sequence shown here is derived from an EMBL/GenBank/DDBJ whole genome shotgun (WGS) entry which is preliminary data.</text>
</comment>
<evidence type="ECO:0000313" key="1">
    <source>
        <dbReference type="EMBL" id="KAK3370668.1"/>
    </source>
</evidence>
<dbReference type="SUPFAM" id="SSF48403">
    <property type="entry name" value="Ankyrin repeat"/>
    <property type="match status" value="1"/>
</dbReference>
<dbReference type="InterPro" id="IPR036770">
    <property type="entry name" value="Ankyrin_rpt-contain_sf"/>
</dbReference>
<accession>A0AAE0K5R9</accession>
<gene>
    <name evidence="1" type="ORF">B0H63DRAFT_552818</name>
</gene>
<reference evidence="1" key="1">
    <citation type="journal article" date="2023" name="Mol. Phylogenet. Evol.">
        <title>Genome-scale phylogeny and comparative genomics of the fungal order Sordariales.</title>
        <authorList>
            <person name="Hensen N."/>
            <person name="Bonometti L."/>
            <person name="Westerberg I."/>
            <person name="Brannstrom I.O."/>
            <person name="Guillou S."/>
            <person name="Cros-Aarteil S."/>
            <person name="Calhoun S."/>
            <person name="Haridas S."/>
            <person name="Kuo A."/>
            <person name="Mondo S."/>
            <person name="Pangilinan J."/>
            <person name="Riley R."/>
            <person name="LaButti K."/>
            <person name="Andreopoulos B."/>
            <person name="Lipzen A."/>
            <person name="Chen C."/>
            <person name="Yan M."/>
            <person name="Daum C."/>
            <person name="Ng V."/>
            <person name="Clum A."/>
            <person name="Steindorff A."/>
            <person name="Ohm R.A."/>
            <person name="Martin F."/>
            <person name="Silar P."/>
            <person name="Natvig D.O."/>
            <person name="Lalanne C."/>
            <person name="Gautier V."/>
            <person name="Ament-Velasquez S.L."/>
            <person name="Kruys A."/>
            <person name="Hutchinson M.I."/>
            <person name="Powell A.J."/>
            <person name="Barry K."/>
            <person name="Miller A.N."/>
            <person name="Grigoriev I.V."/>
            <person name="Debuchy R."/>
            <person name="Gladieux P."/>
            <person name="Hiltunen Thoren M."/>
            <person name="Johannesson H."/>
        </authorList>
    </citation>
    <scope>NUCLEOTIDE SEQUENCE</scope>
    <source>
        <strain evidence="1">CBS 232.78</strain>
    </source>
</reference>
<dbReference type="EMBL" id="JAULSW010000009">
    <property type="protein sequence ID" value="KAK3370668.1"/>
    <property type="molecule type" value="Genomic_DNA"/>
</dbReference>
<dbReference type="AlphaFoldDB" id="A0AAE0K5R9"/>
<proteinExistence type="predicted"/>
<dbReference type="Proteomes" id="UP001285441">
    <property type="component" value="Unassembled WGS sequence"/>
</dbReference>
<protein>
    <submittedName>
        <fullName evidence="1">Uncharacterized protein</fullName>
    </submittedName>
</protein>
<dbReference type="Gene3D" id="1.25.40.20">
    <property type="entry name" value="Ankyrin repeat-containing domain"/>
    <property type="match status" value="1"/>
</dbReference>
<keyword evidence="2" id="KW-1185">Reference proteome</keyword>
<name>A0AAE0K5R9_9PEZI</name>